<organism evidence="1">
    <name type="scientific">Salmonella phage vB_STmST313_KE27</name>
    <dbReference type="NCBI Taxonomy" id="3161178"/>
    <lineage>
        <taxon>Viruses</taxon>
        <taxon>Duplodnaviria</taxon>
        <taxon>Heunggongvirae</taxon>
        <taxon>Uroviricota</taxon>
        <taxon>Caudoviricetes</taxon>
        <taxon>Pantevenvirales</taxon>
        <taxon>Ackermannviridae</taxon>
        <taxon>Cvivirinae</taxon>
        <taxon>Kuttervirus</taxon>
    </lineage>
</organism>
<reference evidence="1" key="1">
    <citation type="submission" date="2024-05" db="EMBL/GenBank/DDBJ databases">
        <authorList>
            <person name="Mugo M.M."/>
            <person name="Musyoki A.M."/>
            <person name="Makumi A.M."/>
            <person name="Mutai I."/>
            <person name="Drechsel O."/>
            <person name="Kering K.K."/>
            <person name="Muturi P."/>
            <person name="Mbae C.K."/>
            <person name="Kariuki S.M."/>
        </authorList>
    </citation>
    <scope>NUCLEOTIDE SEQUENCE</scope>
</reference>
<gene>
    <name evidence="1" type="ORF">MCIKDHBT_CDS0092</name>
</gene>
<accession>A0AAU8GGP7</accession>
<name>A0AAU8GGP7_9CAUD</name>
<dbReference type="EMBL" id="PP856726">
    <property type="protein sequence ID" value="XCH41033.1"/>
    <property type="molecule type" value="Genomic_DNA"/>
</dbReference>
<sequence>MKSETTQLHYEELHHGYYQNSDHQRHHLF</sequence>
<protein>
    <submittedName>
        <fullName evidence="1">Uncharacterized protein</fullName>
    </submittedName>
</protein>
<proteinExistence type="predicted"/>
<evidence type="ECO:0000313" key="1">
    <source>
        <dbReference type="EMBL" id="XCH41033.1"/>
    </source>
</evidence>